<accession>A0A2A6CC21</accession>
<evidence type="ECO:0000313" key="1">
    <source>
        <dbReference type="EnsemblMetazoa" id="PPA45185.1"/>
    </source>
</evidence>
<proteinExistence type="predicted"/>
<organism evidence="1 2">
    <name type="scientific">Pristionchus pacificus</name>
    <name type="common">Parasitic nematode worm</name>
    <dbReference type="NCBI Taxonomy" id="54126"/>
    <lineage>
        <taxon>Eukaryota</taxon>
        <taxon>Metazoa</taxon>
        <taxon>Ecdysozoa</taxon>
        <taxon>Nematoda</taxon>
        <taxon>Chromadorea</taxon>
        <taxon>Rhabditida</taxon>
        <taxon>Rhabditina</taxon>
        <taxon>Diplogasteromorpha</taxon>
        <taxon>Diplogasteroidea</taxon>
        <taxon>Neodiplogasteridae</taxon>
        <taxon>Pristionchus</taxon>
    </lineage>
</organism>
<accession>A0A8R1Z499</accession>
<protein>
    <submittedName>
        <fullName evidence="1">Uncharacterized protein</fullName>
    </submittedName>
</protein>
<dbReference type="AlphaFoldDB" id="A0A2A6CC21"/>
<dbReference type="Proteomes" id="UP000005239">
    <property type="component" value="Unassembled WGS sequence"/>
</dbReference>
<sequence length="81" mass="8402">MTAQSTPLAVATTNGDLHELSCDCLRGRRTGGANASGSDGFDDAFDIVRPASDKEDLPFDVIAAKAKASLESLFVVLACAE</sequence>
<dbReference type="EnsemblMetazoa" id="PPA45185.1">
    <property type="protein sequence ID" value="PPA45185.1"/>
    <property type="gene ID" value="WBGene00283554"/>
</dbReference>
<reference evidence="2" key="1">
    <citation type="journal article" date="2008" name="Nat. Genet.">
        <title>The Pristionchus pacificus genome provides a unique perspective on nematode lifestyle and parasitism.</title>
        <authorList>
            <person name="Dieterich C."/>
            <person name="Clifton S.W."/>
            <person name="Schuster L.N."/>
            <person name="Chinwalla A."/>
            <person name="Delehaunty K."/>
            <person name="Dinkelacker I."/>
            <person name="Fulton L."/>
            <person name="Fulton R."/>
            <person name="Godfrey J."/>
            <person name="Minx P."/>
            <person name="Mitreva M."/>
            <person name="Roeseler W."/>
            <person name="Tian H."/>
            <person name="Witte H."/>
            <person name="Yang S.P."/>
            <person name="Wilson R.K."/>
            <person name="Sommer R.J."/>
        </authorList>
    </citation>
    <scope>NUCLEOTIDE SEQUENCE [LARGE SCALE GENOMIC DNA]</scope>
    <source>
        <strain evidence="2">PS312</strain>
    </source>
</reference>
<keyword evidence="2" id="KW-1185">Reference proteome</keyword>
<evidence type="ECO:0000313" key="2">
    <source>
        <dbReference type="Proteomes" id="UP000005239"/>
    </source>
</evidence>
<name>A0A2A6CC21_PRIPA</name>
<reference evidence="1" key="2">
    <citation type="submission" date="2022-06" db="UniProtKB">
        <authorList>
            <consortium name="EnsemblMetazoa"/>
        </authorList>
    </citation>
    <scope>IDENTIFICATION</scope>
    <source>
        <strain evidence="1">PS312</strain>
    </source>
</reference>
<gene>
    <name evidence="1" type="primary">WBGene00283554</name>
</gene>